<keyword evidence="1" id="KW-0732">Signal</keyword>
<keyword evidence="5" id="KW-1185">Reference proteome</keyword>
<sequence length="259" mass="30873">MKKNKIILLAFLTITIIFSSLALAYHHQYLDQIGVDFDISPDSDKDMNYLPLQPIAYYYNFSLSYDEKEIHGYWKNIDFKLKIGSRVAEVKGRREIYDDPVIMVNGHILVPRVFLEDLLNIDFKWRKPSSKFIIRKKSYPDDIKIYLYTNKERYEFGEQIVVTMIIKNTGNSRLRIPLSSSQIYDLYLFYKDREIWRWSRDKMFTSAITYFELEPYESKVYTITLPRELILTPAQYQLQGTFTSNPEIKSDIYFFTVVD</sequence>
<protein>
    <recommendedName>
        <fullName evidence="6">Copper amine oxidase-like N-terminal domain-containing protein</fullName>
    </recommendedName>
</protein>
<feature type="domain" description="Intracellular proteinase inhibitor BsuPI" evidence="3">
    <location>
        <begin position="148"/>
        <end position="245"/>
    </location>
</feature>
<dbReference type="InterPro" id="IPR012854">
    <property type="entry name" value="Cu_amine_oxidase-like_N"/>
</dbReference>
<evidence type="ECO:0000256" key="1">
    <source>
        <dbReference type="SAM" id="SignalP"/>
    </source>
</evidence>
<name>A0A3Q9HTA4_9FIRM</name>
<dbReference type="AlphaFoldDB" id="A0A3Q9HTA4"/>
<dbReference type="RefSeq" id="WP_127017318.1">
    <property type="nucleotide sequence ID" value="NZ_CP016379.1"/>
</dbReference>
<dbReference type="Pfam" id="PF12690">
    <property type="entry name" value="BsuPI"/>
    <property type="match status" value="1"/>
</dbReference>
<evidence type="ECO:0000313" key="5">
    <source>
        <dbReference type="Proteomes" id="UP000267250"/>
    </source>
</evidence>
<dbReference type="InterPro" id="IPR036582">
    <property type="entry name" value="Mao_N_sf"/>
</dbReference>
<gene>
    <name evidence="4" type="ORF">BBF96_11545</name>
</gene>
<dbReference type="Pfam" id="PF07833">
    <property type="entry name" value="Cu_amine_oxidN1"/>
    <property type="match status" value="1"/>
</dbReference>
<dbReference type="KEGG" id="aft:BBF96_11545"/>
<dbReference type="InterPro" id="IPR020481">
    <property type="entry name" value="Intracell_prot_inh_BsuPI"/>
</dbReference>
<evidence type="ECO:0008006" key="6">
    <source>
        <dbReference type="Google" id="ProtNLM"/>
    </source>
</evidence>
<dbReference type="Gene3D" id="2.60.40.2360">
    <property type="entry name" value="Intracellular proteinase inhibitor BsuPI"/>
    <property type="match status" value="1"/>
</dbReference>
<feature type="chain" id="PRO_5038655614" description="Copper amine oxidase-like N-terminal domain-containing protein" evidence="1">
    <location>
        <begin position="25"/>
        <end position="259"/>
    </location>
</feature>
<evidence type="ECO:0000259" key="3">
    <source>
        <dbReference type="Pfam" id="PF12690"/>
    </source>
</evidence>
<dbReference type="InterPro" id="IPR038144">
    <property type="entry name" value="IPI"/>
</dbReference>
<feature type="signal peptide" evidence="1">
    <location>
        <begin position="1"/>
        <end position="24"/>
    </location>
</feature>
<proteinExistence type="predicted"/>
<accession>A0A3Q9HTA4</accession>
<organism evidence="4 5">
    <name type="scientific">Anoxybacter fermentans</name>
    <dbReference type="NCBI Taxonomy" id="1323375"/>
    <lineage>
        <taxon>Bacteria</taxon>
        <taxon>Bacillati</taxon>
        <taxon>Bacillota</taxon>
        <taxon>Clostridia</taxon>
        <taxon>Halanaerobiales</taxon>
        <taxon>Anoxybacter</taxon>
    </lineage>
</organism>
<feature type="domain" description="Copper amine oxidase-like N-terminal" evidence="2">
    <location>
        <begin position="30"/>
        <end position="132"/>
    </location>
</feature>
<dbReference type="EMBL" id="CP016379">
    <property type="protein sequence ID" value="AZR73969.1"/>
    <property type="molecule type" value="Genomic_DNA"/>
</dbReference>
<evidence type="ECO:0000313" key="4">
    <source>
        <dbReference type="EMBL" id="AZR73969.1"/>
    </source>
</evidence>
<dbReference type="SUPFAM" id="SSF55383">
    <property type="entry name" value="Copper amine oxidase, domain N"/>
    <property type="match status" value="1"/>
</dbReference>
<dbReference type="Proteomes" id="UP000267250">
    <property type="component" value="Chromosome"/>
</dbReference>
<reference evidence="4 5" key="1">
    <citation type="submission" date="2016-07" db="EMBL/GenBank/DDBJ databases">
        <title>Genome and transcriptome analysis of iron-reducing fermentative bacteria Anoxybacter fermentans.</title>
        <authorList>
            <person name="Zeng X."/>
            <person name="Shao Z."/>
        </authorList>
    </citation>
    <scope>NUCLEOTIDE SEQUENCE [LARGE SCALE GENOMIC DNA]</scope>
    <source>
        <strain evidence="4 5">DY22613</strain>
    </source>
</reference>
<evidence type="ECO:0000259" key="2">
    <source>
        <dbReference type="Pfam" id="PF07833"/>
    </source>
</evidence>
<dbReference type="OrthoDB" id="1357684at2"/>